<gene>
    <name evidence="3" type="primary">AlNc14C133G7016</name>
    <name evidence="3" type="ORF">ALNC14_079120</name>
</gene>
<sequence>MLSLTLWSYSRMYRYRKLSVWLLSSYNWFNRSIMTLRKSRSERCQQSDDHFHRLMLQLGLSRQESITLNENRGDDYNNFSHLLTRIETQEEKEFERPSSDSTPPSASESSDLSLPLSFQHYRTHEHGDVWNIPECDKKRSHADSAYILRRFYQVQVQKIMQRLEACQLNYERSEMKSNEDRIQLTHTIERLTESLQEVQSKYENLLHENQTMKYQLNMEFLHLTDLNISDALATQLLRQSEDTLTLKEFVQLQLYTRVDEHSKKSKQQLEEIAILRKTCEDCQREYTDIKKSNLAYRQEADAIERSLRHELMTAQSARDVLEQNVKKLCDQLHLLKYKNCGEYQSETAGLESFGERDSLSKAKAALEEELRSSKQAMEKLALDKENLKQMVDLLQADKQFLEKSILEHEASKTKWSDSENVLKSRIKELEASKNELLMKSTKYHDEIRATIENKLDITDRNCMMLLQKEIQSIRQSGNSRDEFEIREAHTKTLLDQLRLAETKISNLNSKLDKKTQELLERERCHSTSMTSVETKLTMRQYEHTELQNKFEERCVELRKATIQIDLLNQKLQIHQEEFLRLENTSNAKIVFLETVVNEKTKSEQNFLLQLRKIDENHHHLESGSLEAVADSEIGRDSSSIRPCSDDRERHLRILAREVAKYRDESFRSEQKLKSVQTQLLESSKMNSALQNKLDEVSQPQSYLVDKLREREAELLQSQSQLTEKCKMFQKLQKTCRHTQQTLSRVLSQREEVEGLKLSLLALRRGLDDSSVYKCNGLGGSIDKPHENASVSPAQVTDPGLDTTQNKCLSDSLPLNAPDWYSKLRALV</sequence>
<dbReference type="GO" id="GO:0005815">
    <property type="term" value="C:microtubule organizing center"/>
    <property type="evidence" value="ECO:0007669"/>
    <property type="project" value="TreeGrafter"/>
</dbReference>
<reference evidence="3" key="1">
    <citation type="journal article" date="2011" name="PLoS Biol.">
        <title>Gene gain and loss during evolution of obligate parasitism in the white rust pathogen of Arabidopsis thaliana.</title>
        <authorList>
            <person name="Kemen E."/>
            <person name="Gardiner A."/>
            <person name="Schultz-Larsen T."/>
            <person name="Kemen A.C."/>
            <person name="Balmuth A.L."/>
            <person name="Robert-Seilaniantz A."/>
            <person name="Bailey K."/>
            <person name="Holub E."/>
            <person name="Studholme D.J."/>
            <person name="Maclean D."/>
            <person name="Jones J.D."/>
        </authorList>
    </citation>
    <scope>NUCLEOTIDE SEQUENCE</scope>
</reference>
<dbReference type="PANTHER" id="PTHR18950">
    <property type="entry name" value="PROGESTERONE-INDUCED BLOCKING FACTOR 1"/>
    <property type="match status" value="1"/>
</dbReference>
<dbReference type="InterPro" id="IPR026205">
    <property type="entry name" value="PIBF1"/>
</dbReference>
<feature type="region of interest" description="Disordered" evidence="2">
    <location>
        <begin position="90"/>
        <end position="112"/>
    </location>
</feature>
<dbReference type="AlphaFoldDB" id="F0WKG5"/>
<name>F0WKG5_9STRA</name>
<keyword evidence="1" id="KW-0175">Coiled coil</keyword>
<dbReference type="EMBL" id="FR824178">
    <property type="protein sequence ID" value="CCA21769.1"/>
    <property type="molecule type" value="Genomic_DNA"/>
</dbReference>
<dbReference type="PANTHER" id="PTHR18950:SF0">
    <property type="entry name" value="PROGESTERONE IMMUNOMODULATORY BINDING FACTOR 1"/>
    <property type="match status" value="1"/>
</dbReference>
<evidence type="ECO:0000313" key="3">
    <source>
        <dbReference type="EMBL" id="CCA21769.1"/>
    </source>
</evidence>
<feature type="coiled-coil region" evidence="1">
    <location>
        <begin position="557"/>
        <end position="584"/>
    </location>
</feature>
<evidence type="ECO:0000256" key="2">
    <source>
        <dbReference type="SAM" id="MobiDB-lite"/>
    </source>
</evidence>
<accession>F0WKG5</accession>
<organism evidence="3">
    <name type="scientific">Albugo laibachii Nc14</name>
    <dbReference type="NCBI Taxonomy" id="890382"/>
    <lineage>
        <taxon>Eukaryota</taxon>
        <taxon>Sar</taxon>
        <taxon>Stramenopiles</taxon>
        <taxon>Oomycota</taxon>
        <taxon>Peronosporomycetes</taxon>
        <taxon>Albuginales</taxon>
        <taxon>Albuginaceae</taxon>
        <taxon>Albugo</taxon>
    </lineage>
</organism>
<dbReference type="HOGENOM" id="CLU_342703_0_0_1"/>
<feature type="coiled-coil region" evidence="1">
    <location>
        <begin position="356"/>
        <end position="439"/>
    </location>
</feature>
<protein>
    <submittedName>
        <fullName evidence="3">Uncharacterized protein AlNc14C133G7016</fullName>
    </submittedName>
</protein>
<reference evidence="3" key="2">
    <citation type="submission" date="2011-02" db="EMBL/GenBank/DDBJ databases">
        <authorList>
            <person name="MacLean D."/>
        </authorList>
    </citation>
    <scope>NUCLEOTIDE SEQUENCE</scope>
</reference>
<evidence type="ECO:0000256" key="1">
    <source>
        <dbReference type="SAM" id="Coils"/>
    </source>
</evidence>
<feature type="coiled-coil region" evidence="1">
    <location>
        <begin position="156"/>
        <end position="215"/>
    </location>
</feature>
<feature type="compositionally biased region" description="Low complexity" evidence="2">
    <location>
        <begin position="99"/>
        <end position="112"/>
    </location>
</feature>
<dbReference type="GO" id="GO:0060271">
    <property type="term" value="P:cilium assembly"/>
    <property type="evidence" value="ECO:0007669"/>
    <property type="project" value="TreeGrafter"/>
</dbReference>
<proteinExistence type="predicted"/>